<reference evidence="2 4" key="2">
    <citation type="submission" date="2019-03" db="EMBL/GenBank/DDBJ databases">
        <title>Genomic Encyclopedia of Type Strains, Phase IV (KMG-IV): sequencing the most valuable type-strain genomes for metagenomic binning, comparative biology and taxonomic classification.</title>
        <authorList>
            <person name="Goeker M."/>
        </authorList>
    </citation>
    <scope>NUCLEOTIDE SEQUENCE [LARGE SCALE GENOMIC DNA]</scope>
    <source>
        <strain evidence="2 4">DSM 3764</strain>
    </source>
</reference>
<evidence type="ECO:0000313" key="1">
    <source>
        <dbReference type="EMBL" id="STQ91963.1"/>
    </source>
</evidence>
<dbReference type="Proteomes" id="UP000295794">
    <property type="component" value="Unassembled WGS sequence"/>
</dbReference>
<dbReference type="EMBL" id="UGHR01000001">
    <property type="protein sequence ID" value="STQ91963.1"/>
    <property type="molecule type" value="Genomic_DNA"/>
</dbReference>
<keyword evidence="4" id="KW-1185">Reference proteome</keyword>
<accession>A0A377QAL3</accession>
<proteinExistence type="predicted"/>
<dbReference type="RefSeq" id="WP_165928790.1">
    <property type="nucleotide sequence ID" value="NZ_CAWOLO010000022.1"/>
</dbReference>
<evidence type="ECO:0000313" key="3">
    <source>
        <dbReference type="Proteomes" id="UP000255108"/>
    </source>
</evidence>
<gene>
    <name evidence="2" type="ORF">EV682_12232</name>
    <name evidence="1" type="ORF">NCTC11159_03046</name>
</gene>
<dbReference type="AlphaFoldDB" id="A0A377QAL3"/>
<organism evidence="1 3">
    <name type="scientific">Iodobacter fluviatilis</name>
    <dbReference type="NCBI Taxonomy" id="537"/>
    <lineage>
        <taxon>Bacteria</taxon>
        <taxon>Pseudomonadati</taxon>
        <taxon>Pseudomonadota</taxon>
        <taxon>Betaproteobacteria</taxon>
        <taxon>Neisseriales</taxon>
        <taxon>Chitinibacteraceae</taxon>
        <taxon>Iodobacter</taxon>
    </lineage>
</organism>
<name>A0A377QAL3_9NEIS</name>
<dbReference type="Proteomes" id="UP000255108">
    <property type="component" value="Unassembled WGS sequence"/>
</dbReference>
<evidence type="ECO:0000313" key="2">
    <source>
        <dbReference type="EMBL" id="TCU81394.1"/>
    </source>
</evidence>
<protein>
    <submittedName>
        <fullName evidence="1">Uncharacterized protein</fullName>
    </submittedName>
</protein>
<dbReference type="EMBL" id="SMBT01000022">
    <property type="protein sequence ID" value="TCU81394.1"/>
    <property type="molecule type" value="Genomic_DNA"/>
</dbReference>
<reference evidence="1 3" key="1">
    <citation type="submission" date="2018-06" db="EMBL/GenBank/DDBJ databases">
        <authorList>
            <consortium name="Pathogen Informatics"/>
            <person name="Doyle S."/>
        </authorList>
    </citation>
    <scope>NUCLEOTIDE SEQUENCE [LARGE SCALE GENOMIC DNA]</scope>
    <source>
        <strain evidence="1 3">NCTC11159</strain>
    </source>
</reference>
<evidence type="ECO:0000313" key="4">
    <source>
        <dbReference type="Proteomes" id="UP000295794"/>
    </source>
</evidence>
<sequence length="53" mass="5658">MSDTAIESSSADYEVTVSSPATTEQVIEFLRSKGFTGNVGINPNYPGVIWFGS</sequence>